<reference evidence="11 13" key="3">
    <citation type="submission" date="2019-02" db="EMBL/GenBank/DDBJ databases">
        <authorList>
            <consortium name="Pathogen Informatics"/>
        </authorList>
    </citation>
    <scope>NUCLEOTIDE SEQUENCE [LARGE SCALE GENOMIC DNA]</scope>
    <source>
        <strain evidence="8 11">078GUE027</strain>
        <strain evidence="7">Clo34</strain>
        <strain evidence="13">clo34</strain>
        <strain evidence="9">Tl291</strain>
        <strain evidence="12">tl291</strain>
        <strain evidence="6 10">VRECD0157</strain>
    </source>
</reference>
<evidence type="ECO:0000313" key="9">
    <source>
        <dbReference type="EMBL" id="VHY06499.1"/>
    </source>
</evidence>
<evidence type="ECO:0000313" key="12">
    <source>
        <dbReference type="Proteomes" id="UP000372533"/>
    </source>
</evidence>
<dbReference type="KEGG" id="pdf:CD630DERM_07121"/>
<reference evidence="4" key="2">
    <citation type="journal article" date="2018" name="Genome Biol.">
        <title>SKESA: strategic k-mer extension for scrupulous assemblies.</title>
        <authorList>
            <person name="Souvorov A."/>
            <person name="Agarwala R."/>
            <person name="Lipman D.J."/>
        </authorList>
    </citation>
    <scope>NUCLEOTIDE SEQUENCE</scope>
    <source>
        <strain evidence="5">Clostridioides</strain>
        <strain evidence="4">HN1000</strain>
    </source>
</reference>
<dbReference type="Proteomes" id="UP000372533">
    <property type="component" value="Unassembled WGS sequence"/>
</dbReference>
<sequence>MELIEKVSINSLSKRDLLLIIKSLEYTNENTQISDFIDLRNNIVKELCFLTDTKEKDFLDYLEKNSTL</sequence>
<dbReference type="EMBL" id="LK932367">
    <property type="protein sequence ID" value="CDS84522.1"/>
    <property type="molecule type" value="Genomic_DNA"/>
</dbReference>
<accession>A0A031WGI0</accession>
<dbReference type="Proteomes" id="UP000878956">
    <property type="component" value="Unassembled WGS sequence"/>
</dbReference>
<dbReference type="EMBL" id="CAAJVP010000007">
    <property type="protein sequence ID" value="VHY06499.1"/>
    <property type="molecule type" value="Genomic_DNA"/>
</dbReference>
<dbReference type="RefSeq" id="WP_003418305.1">
    <property type="nucleotide sequence ID" value="NZ_AP025558.1"/>
</dbReference>
<dbReference type="GeneID" id="66353215"/>
<evidence type="ECO:0000313" key="6">
    <source>
        <dbReference type="EMBL" id="SJS07787.1"/>
    </source>
</evidence>
<dbReference type="EMBL" id="LK933105">
    <property type="protein sequence ID" value="CDT31853.1"/>
    <property type="molecule type" value="Genomic_DNA"/>
</dbReference>
<evidence type="ECO:0000313" key="3">
    <source>
        <dbReference type="EMBL" id="CDT31853.1"/>
    </source>
</evidence>
<evidence type="ECO:0000313" key="8">
    <source>
        <dbReference type="EMBL" id="VFD54639.1"/>
    </source>
</evidence>
<reference evidence="4" key="4">
    <citation type="submission" date="2021-06" db="EMBL/GenBank/DDBJ databases">
        <authorList>
            <consortium name="NCBI Pathogen Detection Project"/>
        </authorList>
    </citation>
    <scope>NUCLEOTIDE SEQUENCE</scope>
    <source>
        <strain evidence="5">Clostridioides</strain>
        <strain evidence="4">HN1000</strain>
    </source>
</reference>
<dbReference type="Proteomes" id="UP000411588">
    <property type="component" value="Unassembled WGS sequence"/>
</dbReference>
<dbReference type="Proteomes" id="UP000346772">
    <property type="component" value="Unassembled WGS sequence"/>
</dbReference>
<name>A0A031WGI0_CLODI</name>
<evidence type="ECO:0000313" key="2">
    <source>
        <dbReference type="EMBL" id="CDS84522.1"/>
    </source>
</evidence>
<dbReference type="EMBL" id="FUPS01000003">
    <property type="protein sequence ID" value="SJS07787.1"/>
    <property type="molecule type" value="Genomic_DNA"/>
</dbReference>
<organism evidence="2">
    <name type="scientific">Clostridioides difficile</name>
    <name type="common">Peptoclostridium difficile</name>
    <dbReference type="NCBI Taxonomy" id="1496"/>
    <lineage>
        <taxon>Bacteria</taxon>
        <taxon>Bacillati</taxon>
        <taxon>Bacillota</taxon>
        <taxon>Clostridia</taxon>
        <taxon>Peptostreptococcales</taxon>
        <taxon>Peptostreptococcaceae</taxon>
        <taxon>Clostridioides</taxon>
    </lineage>
</organism>
<dbReference type="EMBL" id="DAEQIJ010000006">
    <property type="protein sequence ID" value="HBH2619799.1"/>
    <property type="molecule type" value="Genomic_DNA"/>
</dbReference>
<evidence type="ECO:0000313" key="4">
    <source>
        <dbReference type="EMBL" id="HBH1542504.1"/>
    </source>
</evidence>
<evidence type="ECO:0000313" key="10">
    <source>
        <dbReference type="Proteomes" id="UP000189137"/>
    </source>
</evidence>
<dbReference type="EMBL" id="CAADAN010000005">
    <property type="protein sequence ID" value="VFD31696.1"/>
    <property type="molecule type" value="Genomic_DNA"/>
</dbReference>
<dbReference type="PATRIC" id="fig|1496.1371.peg.1618"/>
<gene>
    <name evidence="3" type="ORF">BN1095_430048</name>
    <name evidence="1" type="ORF">BN1096_300012</name>
    <name evidence="2" type="ORF">BN1097_310012</name>
    <name evidence="4" type="ORF">KRM00_001988</name>
    <name evidence="5" type="ORF">KRQ00_001553</name>
    <name evidence="9" type="ORF">SAMEA1402366_01860</name>
    <name evidence="7" type="ORF">SAMEA1402399_01749</name>
    <name evidence="8" type="ORF">SAMEA1710456_02132</name>
    <name evidence="6" type="ORF">SAMEA3375112_01199</name>
</gene>
<dbReference type="EMBL" id="LK932481">
    <property type="protein sequence ID" value="CDS84062.1"/>
    <property type="molecule type" value="Genomic_DNA"/>
</dbReference>
<proteinExistence type="predicted"/>
<dbReference type="Proteomes" id="UP000879542">
    <property type="component" value="Unassembled WGS sequence"/>
</dbReference>
<evidence type="ECO:0000313" key="13">
    <source>
        <dbReference type="Proteomes" id="UP000411588"/>
    </source>
</evidence>
<dbReference type="EMBL" id="CAADAT010000011">
    <property type="protein sequence ID" value="VFD54639.1"/>
    <property type="molecule type" value="Genomic_DNA"/>
</dbReference>
<evidence type="ECO:0000313" key="7">
    <source>
        <dbReference type="EMBL" id="VFD31696.1"/>
    </source>
</evidence>
<dbReference type="EMBL" id="DAEPXK010000018">
    <property type="protein sequence ID" value="HBH1542504.1"/>
    <property type="molecule type" value="Genomic_DNA"/>
</dbReference>
<evidence type="ECO:0000313" key="1">
    <source>
        <dbReference type="EMBL" id="CDS84062.1"/>
    </source>
</evidence>
<evidence type="ECO:0000313" key="11">
    <source>
        <dbReference type="Proteomes" id="UP000346772"/>
    </source>
</evidence>
<protein>
    <submittedName>
        <fullName evidence="2">Uncharacterized protein</fullName>
    </submittedName>
</protein>
<dbReference type="AlphaFoldDB" id="A0A031WGI0"/>
<evidence type="ECO:0000313" key="5">
    <source>
        <dbReference type="EMBL" id="HBH2619799.1"/>
    </source>
</evidence>
<reference evidence="2" key="1">
    <citation type="submission" date="2014-07" db="EMBL/GenBank/DDBJ databases">
        <authorList>
            <person name="Monot Marc"/>
        </authorList>
    </citation>
    <scope>NUCLEOTIDE SEQUENCE</scope>
    <source>
        <strain evidence="3">7032989</strain>
        <strain evidence="2">7032994</strain>
    </source>
</reference>
<dbReference type="Proteomes" id="UP000189137">
    <property type="component" value="Unassembled WGS sequence"/>
</dbReference>